<name>A0A117MJD1_CHLLI</name>
<keyword evidence="3" id="KW-1185">Reference proteome</keyword>
<organism evidence="2 3">
    <name type="scientific">Chlorobium limicola</name>
    <dbReference type="NCBI Taxonomy" id="1092"/>
    <lineage>
        <taxon>Bacteria</taxon>
        <taxon>Pseudomonadati</taxon>
        <taxon>Chlorobiota</taxon>
        <taxon>Chlorobiia</taxon>
        <taxon>Chlorobiales</taxon>
        <taxon>Chlorobiaceae</taxon>
        <taxon>Chlorobium/Pelodictyon group</taxon>
        <taxon>Chlorobium</taxon>
    </lineage>
</organism>
<protein>
    <recommendedName>
        <fullName evidence="1">BEACH domain-containing protein</fullName>
    </recommendedName>
</protein>
<dbReference type="InterPro" id="IPR018691">
    <property type="entry name" value="DUF2188"/>
</dbReference>
<evidence type="ECO:0000259" key="1">
    <source>
        <dbReference type="PROSITE" id="PS50197"/>
    </source>
</evidence>
<dbReference type="PROSITE" id="PS50197">
    <property type="entry name" value="BEACH"/>
    <property type="match status" value="1"/>
</dbReference>
<dbReference type="InterPro" id="IPR000409">
    <property type="entry name" value="BEACH_dom"/>
</dbReference>
<dbReference type="Proteomes" id="UP000053937">
    <property type="component" value="Unassembled WGS sequence"/>
</dbReference>
<accession>A0A117MJD1</accession>
<dbReference type="EMBL" id="LMBR01000250">
    <property type="protein sequence ID" value="KUL20291.1"/>
    <property type="molecule type" value="Genomic_DNA"/>
</dbReference>
<dbReference type="AlphaFoldDB" id="A0A117MJD1"/>
<sequence>MIMKIKQDRTVYFREDGLWVNQLNMDPWTATHHATKDDALLAAREMLKTEGGGELTQLSVDGVLEFKESVRA</sequence>
<dbReference type="Pfam" id="PF09954">
    <property type="entry name" value="DUF2188"/>
    <property type="match status" value="1"/>
</dbReference>
<gene>
    <name evidence="2" type="ORF">ASB62_09920</name>
</gene>
<comment type="caution">
    <text evidence="2">The sequence shown here is derived from an EMBL/GenBank/DDBJ whole genome shotgun (WGS) entry which is preliminary data.</text>
</comment>
<reference evidence="2 3" key="1">
    <citation type="submission" date="2015-10" db="EMBL/GenBank/DDBJ databases">
        <title>Draft Genome Sequence of Chlorobium limicola strain Frasassi Growing under Artificial Lighting in the Frasassi Cave System.</title>
        <authorList>
            <person name="Mansor M."/>
            <person name="Macalady J."/>
        </authorList>
    </citation>
    <scope>NUCLEOTIDE SEQUENCE [LARGE SCALE GENOMIC DNA]</scope>
    <source>
        <strain evidence="2 3">Frasassi</strain>
    </source>
</reference>
<evidence type="ECO:0000313" key="2">
    <source>
        <dbReference type="EMBL" id="KUL20291.1"/>
    </source>
</evidence>
<evidence type="ECO:0000313" key="3">
    <source>
        <dbReference type="Proteomes" id="UP000053937"/>
    </source>
</evidence>
<feature type="domain" description="BEACH" evidence="1">
    <location>
        <begin position="1"/>
        <end position="72"/>
    </location>
</feature>
<proteinExistence type="predicted"/>